<sequence>MYSETIFVIILLSTVYSQTADTKLPLDLQHKLERFSIIYLENCGRDLNDTEGTPLNVALETMSRCISNQPHPARSSLEFCNLYGTQFLGCLKSFADASKVCLDQDEKYLPDFILNGTARVLEYYCKNNSIDHLEILNKKCQMYFSKPVNFDFLTVCGPKLKILANFSLNRADVCSDLKTSQECLIDDLRTKCTLAKEDLDFVNSMFEAYRSECNFANINNASFILSAALFLSSKLIN</sequence>
<evidence type="ECO:0000256" key="1">
    <source>
        <dbReference type="SAM" id="SignalP"/>
    </source>
</evidence>
<gene>
    <name evidence="2" type="ORF">RN001_000208</name>
</gene>
<evidence type="ECO:0000313" key="3">
    <source>
        <dbReference type="Proteomes" id="UP001353858"/>
    </source>
</evidence>
<keyword evidence="3" id="KW-1185">Reference proteome</keyword>
<feature type="signal peptide" evidence="1">
    <location>
        <begin position="1"/>
        <end position="19"/>
    </location>
</feature>
<proteinExistence type="predicted"/>
<dbReference type="Proteomes" id="UP001353858">
    <property type="component" value="Unassembled WGS sequence"/>
</dbReference>
<accession>A0AAN7SJ29</accession>
<dbReference type="EMBL" id="JARPUR010000001">
    <property type="protein sequence ID" value="KAK4883937.1"/>
    <property type="molecule type" value="Genomic_DNA"/>
</dbReference>
<feature type="chain" id="PRO_5042912272" evidence="1">
    <location>
        <begin position="20"/>
        <end position="237"/>
    </location>
</feature>
<name>A0AAN7SJ29_9COLE</name>
<comment type="caution">
    <text evidence="2">The sequence shown here is derived from an EMBL/GenBank/DDBJ whole genome shotgun (WGS) entry which is preliminary data.</text>
</comment>
<organism evidence="2 3">
    <name type="scientific">Aquatica leii</name>
    <dbReference type="NCBI Taxonomy" id="1421715"/>
    <lineage>
        <taxon>Eukaryota</taxon>
        <taxon>Metazoa</taxon>
        <taxon>Ecdysozoa</taxon>
        <taxon>Arthropoda</taxon>
        <taxon>Hexapoda</taxon>
        <taxon>Insecta</taxon>
        <taxon>Pterygota</taxon>
        <taxon>Neoptera</taxon>
        <taxon>Endopterygota</taxon>
        <taxon>Coleoptera</taxon>
        <taxon>Polyphaga</taxon>
        <taxon>Elateriformia</taxon>
        <taxon>Elateroidea</taxon>
        <taxon>Lampyridae</taxon>
        <taxon>Luciolinae</taxon>
        <taxon>Aquatica</taxon>
    </lineage>
</organism>
<reference evidence="3" key="1">
    <citation type="submission" date="2023-01" db="EMBL/GenBank/DDBJ databases">
        <title>Key to firefly adult light organ development and bioluminescence: homeobox transcription factors regulate luciferase expression and transportation to peroxisome.</title>
        <authorList>
            <person name="Fu X."/>
        </authorList>
    </citation>
    <scope>NUCLEOTIDE SEQUENCE [LARGE SCALE GENOMIC DNA]</scope>
</reference>
<protein>
    <submittedName>
        <fullName evidence="2">Uncharacterized protein</fullName>
    </submittedName>
</protein>
<evidence type="ECO:0000313" key="2">
    <source>
        <dbReference type="EMBL" id="KAK4883937.1"/>
    </source>
</evidence>
<dbReference type="AlphaFoldDB" id="A0AAN7SJ29"/>
<keyword evidence="1" id="KW-0732">Signal</keyword>